<evidence type="ECO:0000313" key="11">
    <source>
        <dbReference type="Proteomes" id="UP000177622"/>
    </source>
</evidence>
<dbReference type="InterPro" id="IPR011047">
    <property type="entry name" value="Quinoprotein_ADH-like_sf"/>
</dbReference>
<feature type="repeat" description="WD" evidence="7">
    <location>
        <begin position="1131"/>
        <end position="1172"/>
    </location>
</feature>
<feature type="repeat" description="WD" evidence="7">
    <location>
        <begin position="1215"/>
        <end position="1256"/>
    </location>
</feature>
<dbReference type="CDD" id="cd00200">
    <property type="entry name" value="WD40"/>
    <property type="match status" value="2"/>
</dbReference>
<dbReference type="Gene3D" id="2.130.10.10">
    <property type="entry name" value="YVTN repeat-like/Quinoprotein amine dehydrogenase"/>
    <property type="match status" value="5"/>
</dbReference>
<dbReference type="GO" id="GO:0005634">
    <property type="term" value="C:nucleus"/>
    <property type="evidence" value="ECO:0007669"/>
    <property type="project" value="TreeGrafter"/>
</dbReference>
<gene>
    <name evidence="10" type="ORF">PENARI_c001G11648</name>
</gene>
<dbReference type="InterPro" id="IPR015943">
    <property type="entry name" value="WD40/YVTN_repeat-like_dom_sf"/>
</dbReference>
<dbReference type="Proteomes" id="UP000177622">
    <property type="component" value="Unassembled WGS sequence"/>
</dbReference>
<dbReference type="SUPFAM" id="SSF50978">
    <property type="entry name" value="WD40 repeat-like"/>
    <property type="match status" value="2"/>
</dbReference>
<comment type="caution">
    <text evidence="10">The sequence shown here is derived from an EMBL/GenBank/DDBJ whole genome shotgun (WGS) entry which is preliminary data.</text>
</comment>
<keyword evidence="11" id="KW-1185">Reference proteome</keyword>
<feature type="repeat" description="WD" evidence="7">
    <location>
        <begin position="963"/>
        <end position="995"/>
    </location>
</feature>
<dbReference type="InterPro" id="IPR027417">
    <property type="entry name" value="P-loop_NTPase"/>
</dbReference>
<evidence type="ECO:0000256" key="8">
    <source>
        <dbReference type="SAM" id="Coils"/>
    </source>
</evidence>
<feature type="repeat" description="WD" evidence="7">
    <location>
        <begin position="922"/>
        <end position="963"/>
    </location>
</feature>
<feature type="repeat" description="WD" evidence="7">
    <location>
        <begin position="1005"/>
        <end position="1046"/>
    </location>
</feature>
<name>A0A1F5LXE3_PENAI</name>
<protein>
    <recommendedName>
        <fullName evidence="5">Mitochondrial division protein 1</fullName>
    </recommendedName>
</protein>
<dbReference type="SMART" id="SM00320">
    <property type="entry name" value="WD40"/>
    <property type="match status" value="13"/>
</dbReference>
<dbReference type="PROSITE" id="PS50082">
    <property type="entry name" value="WD_REPEATS_2"/>
    <property type="match status" value="13"/>
</dbReference>
<feature type="repeat" description="WD" evidence="7">
    <location>
        <begin position="1257"/>
        <end position="1298"/>
    </location>
</feature>
<dbReference type="SUPFAM" id="SSF50998">
    <property type="entry name" value="Quinoprotein alcohol dehydrogenase-like"/>
    <property type="match status" value="1"/>
</dbReference>
<feature type="repeat" description="WD" evidence="7">
    <location>
        <begin position="1047"/>
        <end position="1079"/>
    </location>
</feature>
<dbReference type="InterPro" id="IPR001680">
    <property type="entry name" value="WD40_rpt"/>
</dbReference>
<dbReference type="Pfam" id="PF00400">
    <property type="entry name" value="WD40"/>
    <property type="match status" value="9"/>
</dbReference>
<dbReference type="Gene3D" id="3.40.50.300">
    <property type="entry name" value="P-loop containing nucleotide triphosphate hydrolases"/>
    <property type="match status" value="1"/>
</dbReference>
<dbReference type="STRING" id="1835702.A0A1F5LXE3"/>
<dbReference type="InterPro" id="IPR019775">
    <property type="entry name" value="WD40_repeat_CS"/>
</dbReference>
<evidence type="ECO:0000256" key="5">
    <source>
        <dbReference type="ARBA" id="ARBA00039789"/>
    </source>
</evidence>
<comment type="function">
    <text evidence="6">Involved in mitochondrial fission. Acts as an adapter protein required to form mitochondrial fission complexes. Formation of these complexes is required to promote constriction and fission of the mitochondrial compartment at a late step in mitochondrial division.</text>
</comment>
<dbReference type="OrthoDB" id="674604at2759"/>
<feature type="repeat" description="WD" evidence="7">
    <location>
        <begin position="1173"/>
        <end position="1214"/>
    </location>
</feature>
<organism evidence="10 11">
    <name type="scientific">Penicillium arizonense</name>
    <dbReference type="NCBI Taxonomy" id="1835702"/>
    <lineage>
        <taxon>Eukaryota</taxon>
        <taxon>Fungi</taxon>
        <taxon>Dikarya</taxon>
        <taxon>Ascomycota</taxon>
        <taxon>Pezizomycotina</taxon>
        <taxon>Eurotiomycetes</taxon>
        <taxon>Eurotiomycetidae</taxon>
        <taxon>Eurotiales</taxon>
        <taxon>Aspergillaceae</taxon>
        <taxon>Penicillium</taxon>
    </lineage>
</organism>
<dbReference type="Pfam" id="PF24883">
    <property type="entry name" value="NPHP3_N"/>
    <property type="match status" value="1"/>
</dbReference>
<evidence type="ECO:0000256" key="2">
    <source>
        <dbReference type="ARBA" id="ARBA00022574"/>
    </source>
</evidence>
<feature type="repeat" description="WD" evidence="7">
    <location>
        <begin position="839"/>
        <end position="880"/>
    </location>
</feature>
<dbReference type="SUPFAM" id="SSF52540">
    <property type="entry name" value="P-loop containing nucleoside triphosphate hydrolases"/>
    <property type="match status" value="1"/>
</dbReference>
<dbReference type="GeneID" id="34571776"/>
<feature type="repeat" description="WD" evidence="7">
    <location>
        <begin position="881"/>
        <end position="921"/>
    </location>
</feature>
<evidence type="ECO:0000256" key="4">
    <source>
        <dbReference type="ARBA" id="ARBA00038415"/>
    </source>
</evidence>
<accession>A0A1F5LXE3</accession>
<dbReference type="Pfam" id="PF23342">
    <property type="entry name" value="WDR90_beta-prop_4th"/>
    <property type="match status" value="1"/>
</dbReference>
<keyword evidence="2 7" id="KW-0853">WD repeat</keyword>
<evidence type="ECO:0000256" key="7">
    <source>
        <dbReference type="PROSITE-ProRule" id="PRU00221"/>
    </source>
</evidence>
<dbReference type="InterPro" id="IPR007111">
    <property type="entry name" value="NACHT_NTPase"/>
</dbReference>
<keyword evidence="8" id="KW-0175">Coiled coil</keyword>
<feature type="repeat" description="WD" evidence="7">
    <location>
        <begin position="797"/>
        <end position="838"/>
    </location>
</feature>
<comment type="subcellular location">
    <subcellularLocation>
        <location evidence="1">Mitochondrion outer membrane</location>
        <topology evidence="1">Peripheral membrane protein</topology>
        <orientation evidence="1">Cytoplasmic side</orientation>
    </subcellularLocation>
</comment>
<evidence type="ECO:0000259" key="9">
    <source>
        <dbReference type="PROSITE" id="PS50837"/>
    </source>
</evidence>
<dbReference type="PRINTS" id="PR00320">
    <property type="entry name" value="GPROTEINBRPT"/>
</dbReference>
<evidence type="ECO:0000256" key="1">
    <source>
        <dbReference type="ARBA" id="ARBA00004570"/>
    </source>
</evidence>
<dbReference type="GO" id="GO:1990234">
    <property type="term" value="C:transferase complex"/>
    <property type="evidence" value="ECO:0007669"/>
    <property type="project" value="UniProtKB-ARBA"/>
</dbReference>
<dbReference type="PANTHER" id="PTHR22847:SF637">
    <property type="entry name" value="WD REPEAT DOMAIN 5B"/>
    <property type="match status" value="1"/>
</dbReference>
<evidence type="ECO:0000256" key="3">
    <source>
        <dbReference type="ARBA" id="ARBA00022737"/>
    </source>
</evidence>
<evidence type="ECO:0000313" key="10">
    <source>
        <dbReference type="EMBL" id="OGE57822.1"/>
    </source>
</evidence>
<dbReference type="PROSITE" id="PS50294">
    <property type="entry name" value="WD_REPEATS_REGION"/>
    <property type="match status" value="13"/>
</dbReference>
<keyword evidence="3" id="KW-0677">Repeat</keyword>
<dbReference type="EMBL" id="LXJU01000001">
    <property type="protein sequence ID" value="OGE57822.1"/>
    <property type="molecule type" value="Genomic_DNA"/>
</dbReference>
<dbReference type="PANTHER" id="PTHR22847">
    <property type="entry name" value="WD40 REPEAT PROTEIN"/>
    <property type="match status" value="1"/>
</dbReference>
<dbReference type="InterPro" id="IPR036322">
    <property type="entry name" value="WD40_repeat_dom_sf"/>
</dbReference>
<feature type="repeat" description="WD" evidence="7">
    <location>
        <begin position="755"/>
        <end position="796"/>
    </location>
</feature>
<dbReference type="PROSITE" id="PS00678">
    <property type="entry name" value="WD_REPEATS_1"/>
    <property type="match status" value="4"/>
</dbReference>
<dbReference type="InterPro" id="IPR056884">
    <property type="entry name" value="NPHP3-like_N"/>
</dbReference>
<dbReference type="GO" id="GO:0005741">
    <property type="term" value="C:mitochondrial outer membrane"/>
    <property type="evidence" value="ECO:0007669"/>
    <property type="project" value="UniProtKB-SubCell"/>
</dbReference>
<feature type="coiled-coil region" evidence="8">
    <location>
        <begin position="31"/>
        <end position="58"/>
    </location>
</feature>
<sequence>MDGISTAANVIAVIELAGSIAKVCGKYIIAVKNARTDIERLTKEVDSLSNVLARLQELLDGPCAAKLPTSEIASMIQHCKCELLRLQQKLNSGLNEKDSARRAMVKLGIRSLRWPLRSKEVDVFVRSLESWKQLFNLSLQIDQTPLLLGASHAINTIQQDISLDSLLVAEGSEFDSYINQYEDECLPNTRVDLRNEIIAWAQSPKGKSIFWLNGMAGTGKSTVCRTLAKDFETKGRLGASFFFKRGEGSRGTAARLFPTITKQLIARIPEMKPLIQAAIQDDAMILTKSLVEQFNKLLLQPLIALRDVNPAMMPDVIIMIDALDECESEEDIRTIIRLLPLVNETSAGDIRVFVTSRPELPIRLGFKDISPHHHDIALHEIPEAIIEHDISVFMQEKLLRTRKEHSLPDTWPGDENIRILVEMAVPLFIFAATICRFIADHSWDPEDRLRKVLEYQTLSLRSKLAGTYLPILDQLLVNQDDLEKRQIVEEFQEVVGAIIVLGTPLSTLALAKLLNIDQRKVRLRLKALHSVLCVPDDEQSPVRILHLSFRDFLLDPRVRNESPLWVDEKKTHKILFLRCLRIMSKPDGGLRRDICELRSPGVLNSEISSKTIEAHVSEDLKYSCCFWVYHLEQSELLLEHVDEVYEFLQTHLLHWLEIMSLLGKIPETIGSINTLQSLIKPAPSHPAESLIHDAKRVVLQNALALTIAPLQVYVSALVFAPTKSWLRKRFQQEIPDVIIKIPTIQEDWSAALQTFEGHTQSVKSVVFSPRGDMVASGGTDGTVRLWDISTGVLLHLLDGHIDSMLEASFSPDGRTIVSCSLDSTVRVWDTSSGANLMTLDGEGAPVYCVAYSPDSQFIAAGYSDGKIRIWQADTGTLRYKVKGHKAQIILLKFSAKGTLASCSKDKTVKLWKTDTGHLLHSLEGHTGHVRAIDFSPVGDLIASGCWDRTVKIWSALTGALQHTFDHENAVEAIAFSPDGSMIASASLDETVKIWDPKIGVIRYTMRGHTGPAQDLAFSPTGDLLASSSSDKTVRLWDMTNGTLQQTLNGHTAWVEAVAFSPDGQVLASGSWDKTVKIWDTKVINTGREVSKGYTESVETLAFSPSGLEIVSGSSDRTVRIWNTAGDMDRVLEGHTSSVEVVAFSRDGDILATGSTDCTIKLWSFDTGVLLLTLLGHSDWIKALRFSPDGRLVASGSSDNSCILWDTDTGALQHRFKGHEDWVQAVAFSSDGDTVASGSLDGSIKLWSVSTGTLCQTLRIREDLLCALAFSPEARWLAVSTKDQTIQLWNLDTGYIEQILMVDVRILELEFSDDGRQLKTDKGTLDIFSEDEIFASAPTKAGVFVEREWISIKGEKR</sequence>
<feature type="repeat" description="WD" evidence="7">
    <location>
        <begin position="1090"/>
        <end position="1122"/>
    </location>
</feature>
<feature type="domain" description="NACHT" evidence="9">
    <location>
        <begin position="208"/>
        <end position="358"/>
    </location>
</feature>
<evidence type="ECO:0000256" key="6">
    <source>
        <dbReference type="ARBA" id="ARBA00043913"/>
    </source>
</evidence>
<proteinExistence type="inferred from homology"/>
<reference evidence="10 11" key="1">
    <citation type="journal article" date="2016" name="Sci. Rep.">
        <title>Penicillium arizonense, a new, genome sequenced fungal species, reveals a high chemical diversity in secreted metabolites.</title>
        <authorList>
            <person name="Grijseels S."/>
            <person name="Nielsen J.C."/>
            <person name="Randelovic M."/>
            <person name="Nielsen J."/>
            <person name="Nielsen K.F."/>
            <person name="Workman M."/>
            <person name="Frisvad J.C."/>
        </authorList>
    </citation>
    <scope>NUCLEOTIDE SEQUENCE [LARGE SCALE GENOMIC DNA]</scope>
    <source>
        <strain evidence="10 11">CBS 141311</strain>
    </source>
</reference>
<dbReference type="InterPro" id="IPR055440">
    <property type="entry name" value="Beta-prop_WDR90_4th"/>
</dbReference>
<dbReference type="RefSeq" id="XP_022493245.1">
    <property type="nucleotide sequence ID" value="XM_022627042.1"/>
</dbReference>
<comment type="similarity">
    <text evidence="4">Belongs to the WD repeat MDV1/CAF4 family.</text>
</comment>
<dbReference type="PROSITE" id="PS50837">
    <property type="entry name" value="NACHT"/>
    <property type="match status" value="1"/>
</dbReference>
<dbReference type="InterPro" id="IPR020472">
    <property type="entry name" value="WD40_PAC1"/>
</dbReference>